<evidence type="ECO:0000313" key="3">
    <source>
        <dbReference type="RefSeq" id="XP_033460483.1"/>
    </source>
</evidence>
<dbReference type="AlphaFoldDB" id="A0A6J3M9G0"/>
<organism evidence="3">
    <name type="scientific">Dissoconium aciculare CBS 342.82</name>
    <dbReference type="NCBI Taxonomy" id="1314786"/>
    <lineage>
        <taxon>Eukaryota</taxon>
        <taxon>Fungi</taxon>
        <taxon>Dikarya</taxon>
        <taxon>Ascomycota</taxon>
        <taxon>Pezizomycotina</taxon>
        <taxon>Dothideomycetes</taxon>
        <taxon>Dothideomycetidae</taxon>
        <taxon>Mycosphaerellales</taxon>
        <taxon>Dissoconiaceae</taxon>
        <taxon>Dissoconium</taxon>
    </lineage>
</organism>
<evidence type="ECO:0000313" key="2">
    <source>
        <dbReference type="Proteomes" id="UP000504637"/>
    </source>
</evidence>
<name>A0A6J3M9G0_9PEZI</name>
<dbReference type="GeneID" id="54357368"/>
<keyword evidence="2" id="KW-1185">Reference proteome</keyword>
<proteinExistence type="predicted"/>
<feature type="region of interest" description="Disordered" evidence="1">
    <location>
        <begin position="31"/>
        <end position="56"/>
    </location>
</feature>
<protein>
    <submittedName>
        <fullName evidence="3">Uncharacterized protein</fullName>
    </submittedName>
</protein>
<reference evidence="3" key="3">
    <citation type="submission" date="2025-08" db="UniProtKB">
        <authorList>
            <consortium name="RefSeq"/>
        </authorList>
    </citation>
    <scope>IDENTIFICATION</scope>
    <source>
        <strain evidence="3">CBS 342.82</strain>
    </source>
</reference>
<sequence length="93" mass="10374">MFCGVATLCHFAFAHGPESWLYGKGRPSFRPSRAVNNHSRDEQSLGWGRSSSSSRHNMFTSVDYGGGSSLSYQLLFYSLVTRRNPSSPHRCKA</sequence>
<dbReference type="Proteomes" id="UP000504637">
    <property type="component" value="Unplaced"/>
</dbReference>
<reference evidence="3" key="2">
    <citation type="submission" date="2020-04" db="EMBL/GenBank/DDBJ databases">
        <authorList>
            <consortium name="NCBI Genome Project"/>
        </authorList>
    </citation>
    <scope>NUCLEOTIDE SEQUENCE</scope>
    <source>
        <strain evidence="3">CBS 342.82</strain>
    </source>
</reference>
<evidence type="ECO:0000256" key="1">
    <source>
        <dbReference type="SAM" id="MobiDB-lite"/>
    </source>
</evidence>
<dbReference type="RefSeq" id="XP_033460483.1">
    <property type="nucleotide sequence ID" value="XM_033599569.1"/>
</dbReference>
<gene>
    <name evidence="3" type="ORF">K489DRAFT_196299</name>
</gene>
<reference evidence="3" key="1">
    <citation type="submission" date="2020-01" db="EMBL/GenBank/DDBJ databases">
        <authorList>
            <consortium name="DOE Joint Genome Institute"/>
            <person name="Haridas S."/>
            <person name="Albert R."/>
            <person name="Binder M."/>
            <person name="Bloem J."/>
            <person name="Labutti K."/>
            <person name="Salamov A."/>
            <person name="Andreopoulos B."/>
            <person name="Baker S.E."/>
            <person name="Barry K."/>
            <person name="Bills G."/>
            <person name="Bluhm B.H."/>
            <person name="Cannon C."/>
            <person name="Castanera R."/>
            <person name="Culley D.E."/>
            <person name="Daum C."/>
            <person name="Ezra D."/>
            <person name="Gonzalez J.B."/>
            <person name="Henrissat B."/>
            <person name="Kuo A."/>
            <person name="Liang C."/>
            <person name="Lipzen A."/>
            <person name="Lutzoni F."/>
            <person name="Magnuson J."/>
            <person name="Mondo S."/>
            <person name="Nolan M."/>
            <person name="Ohm R."/>
            <person name="Pangilinan J."/>
            <person name="Park H.-J."/>
            <person name="Ramirez L."/>
            <person name="Alfaro M."/>
            <person name="Sun H."/>
            <person name="Tritt A."/>
            <person name="Yoshinaga Y."/>
            <person name="Zwiers L.-H."/>
            <person name="Turgeon B.G."/>
            <person name="Goodwin S.B."/>
            <person name="Spatafora J.W."/>
            <person name="Crous P.W."/>
            <person name="Grigoriev I.V."/>
        </authorList>
    </citation>
    <scope>NUCLEOTIDE SEQUENCE</scope>
    <source>
        <strain evidence="3">CBS 342.82</strain>
    </source>
</reference>
<accession>A0A6J3M9G0</accession>